<sequence length="138" mass="15524">MIYLATGLKAQCCGFNSYVLKIMSKKIDNGPHIEDDSIRITPFHVLIFIRATGNTRMGFFIPLVLSFYTVAKARKLHCSAVGAGRGKDHEQVPLGREEQEAVQKGRETASGLDLKVGDMMLECWAKIGMWFQMQVHYD</sequence>
<proteinExistence type="predicted"/>
<evidence type="ECO:0000313" key="1">
    <source>
        <dbReference type="EMBL" id="KAF7480508.1"/>
    </source>
</evidence>
<evidence type="ECO:0000313" key="3">
    <source>
        <dbReference type="Proteomes" id="UP000335636"/>
    </source>
</evidence>
<dbReference type="AlphaFoldDB" id="A0A5E4CH53"/>
<name>A0A5E4CH53_MARMO</name>
<organism evidence="2 3">
    <name type="scientific">Marmota monax</name>
    <name type="common">Woodchuck</name>
    <dbReference type="NCBI Taxonomy" id="9995"/>
    <lineage>
        <taxon>Eukaryota</taxon>
        <taxon>Metazoa</taxon>
        <taxon>Chordata</taxon>
        <taxon>Craniata</taxon>
        <taxon>Vertebrata</taxon>
        <taxon>Euteleostomi</taxon>
        <taxon>Mammalia</taxon>
        <taxon>Eutheria</taxon>
        <taxon>Euarchontoglires</taxon>
        <taxon>Glires</taxon>
        <taxon>Rodentia</taxon>
        <taxon>Sciuromorpha</taxon>
        <taxon>Sciuridae</taxon>
        <taxon>Xerinae</taxon>
        <taxon>Marmotini</taxon>
        <taxon>Marmota</taxon>
    </lineage>
</organism>
<protein>
    <submittedName>
        <fullName evidence="2">Uncharacterized protein</fullName>
    </submittedName>
</protein>
<reference evidence="2 3" key="1">
    <citation type="submission" date="2019-04" db="EMBL/GenBank/DDBJ databases">
        <authorList>
            <person name="Alioto T."/>
            <person name="Alioto T."/>
        </authorList>
    </citation>
    <scope>NUCLEOTIDE SEQUENCE [LARGE SCALE GENOMIC DNA]</scope>
</reference>
<dbReference type="Proteomes" id="UP000335636">
    <property type="component" value="Unassembled WGS sequence"/>
</dbReference>
<dbReference type="EMBL" id="CABDUW010001397">
    <property type="protein sequence ID" value="VTJ81173.1"/>
    <property type="molecule type" value="Genomic_DNA"/>
</dbReference>
<evidence type="ECO:0000313" key="2">
    <source>
        <dbReference type="EMBL" id="VTJ81173.1"/>
    </source>
</evidence>
<dbReference type="EMBL" id="WJEC01000904">
    <property type="protein sequence ID" value="KAF7480508.1"/>
    <property type="molecule type" value="Genomic_DNA"/>
</dbReference>
<accession>A0A5E4CH53</accession>
<reference evidence="1" key="2">
    <citation type="submission" date="2020-08" db="EMBL/GenBank/DDBJ databases">
        <authorList>
            <person name="Shumante A."/>
            <person name="Zimin A.V."/>
            <person name="Puiu D."/>
            <person name="Salzberg S.L."/>
        </authorList>
    </citation>
    <scope>NUCLEOTIDE SEQUENCE</scope>
    <source>
        <strain evidence="1">WC2-LM</strain>
        <tissue evidence="1">Liver</tissue>
    </source>
</reference>
<keyword evidence="3" id="KW-1185">Reference proteome</keyword>
<gene>
    <name evidence="1" type="ORF">GHT09_008309</name>
    <name evidence="2" type="ORF">MONAX_5E026980</name>
</gene>
<dbReference type="Proteomes" id="UP000662637">
    <property type="component" value="Unassembled WGS sequence"/>
</dbReference>